<keyword evidence="5" id="KW-1185">Reference proteome</keyword>
<sequence length="217" mass="23663">MTETTMTETAKKPTINLEICIDNMESADNAVAGGADRLEVCSALALGGLTPSVGKFFQKTGTMLKEIAPGFVATLHCKYPHVPLYCMLRQRAGNFVYTHDEMDSHIEEIEWLKKAGASGFVFGALTETGTLDRYACEAIVETAGSLPVTFHRAIDVAYDWKSTLEDAIDVGFKRWEKPPIGEPRYSEKPNTSGTGKAQISKITNAGRVQSKDPKPAD</sequence>
<feature type="region of interest" description="Disordered" evidence="3">
    <location>
        <begin position="176"/>
        <end position="217"/>
    </location>
</feature>
<comment type="similarity">
    <text evidence="1">Belongs to the CutC family.</text>
</comment>
<dbReference type="GO" id="GO:0040025">
    <property type="term" value="P:vulval development"/>
    <property type="evidence" value="ECO:0007669"/>
    <property type="project" value="EnsemblMetazoa"/>
</dbReference>
<proteinExistence type="inferred from homology"/>
<dbReference type="GO" id="GO:0005507">
    <property type="term" value="F:copper ion binding"/>
    <property type="evidence" value="ECO:0007669"/>
    <property type="project" value="TreeGrafter"/>
</dbReference>
<dbReference type="PANTHER" id="PTHR12598:SF0">
    <property type="entry name" value="COPPER HOMEOSTASIS PROTEIN CUTC HOMOLOG"/>
    <property type="match status" value="1"/>
</dbReference>
<feature type="compositionally biased region" description="Basic and acidic residues" evidence="3">
    <location>
        <begin position="176"/>
        <end position="187"/>
    </location>
</feature>
<reference evidence="4" key="2">
    <citation type="submission" date="2022-06" db="UniProtKB">
        <authorList>
            <consortium name="EnsemblMetazoa"/>
        </authorList>
    </citation>
    <scope>IDENTIFICATION</scope>
    <source>
        <strain evidence="4">DF5081</strain>
    </source>
</reference>
<evidence type="ECO:0000256" key="1">
    <source>
        <dbReference type="ARBA" id="ARBA00007768"/>
    </source>
</evidence>
<name>A0A8R1DKU0_CAEJA</name>
<dbReference type="SUPFAM" id="SSF110395">
    <property type="entry name" value="CutC-like"/>
    <property type="match status" value="1"/>
</dbReference>
<evidence type="ECO:0000313" key="5">
    <source>
        <dbReference type="Proteomes" id="UP000005237"/>
    </source>
</evidence>
<dbReference type="GO" id="GO:0046688">
    <property type="term" value="P:response to copper ion"/>
    <property type="evidence" value="ECO:0007669"/>
    <property type="project" value="EnsemblMetazoa"/>
</dbReference>
<reference evidence="5" key="1">
    <citation type="submission" date="2010-08" db="EMBL/GenBank/DDBJ databases">
        <authorList>
            <consortium name="Caenorhabditis japonica Sequencing Consortium"/>
            <person name="Wilson R.K."/>
        </authorList>
    </citation>
    <scope>NUCLEOTIDE SEQUENCE [LARGE SCALE GENOMIC DNA]</scope>
    <source>
        <strain evidence="5">DF5081</strain>
    </source>
</reference>
<dbReference type="Pfam" id="PF03932">
    <property type="entry name" value="CutC"/>
    <property type="match status" value="1"/>
</dbReference>
<dbReference type="InterPro" id="IPR005627">
    <property type="entry name" value="CutC-like"/>
</dbReference>
<dbReference type="GO" id="GO:0055070">
    <property type="term" value="P:copper ion homeostasis"/>
    <property type="evidence" value="ECO:0007669"/>
    <property type="project" value="EnsemblMetazoa"/>
</dbReference>
<accession>A0A8R1DKU0</accession>
<dbReference type="PANTHER" id="PTHR12598">
    <property type="entry name" value="COPPER HOMEOSTASIS PROTEIN CUTC"/>
    <property type="match status" value="1"/>
</dbReference>
<protein>
    <recommendedName>
        <fullName evidence="2">Copper homeostasis protein cutC homolog</fullName>
    </recommendedName>
</protein>
<organism evidence="4 5">
    <name type="scientific">Caenorhabditis japonica</name>
    <dbReference type="NCBI Taxonomy" id="281687"/>
    <lineage>
        <taxon>Eukaryota</taxon>
        <taxon>Metazoa</taxon>
        <taxon>Ecdysozoa</taxon>
        <taxon>Nematoda</taxon>
        <taxon>Chromadorea</taxon>
        <taxon>Rhabditida</taxon>
        <taxon>Rhabditina</taxon>
        <taxon>Rhabditomorpha</taxon>
        <taxon>Rhabditoidea</taxon>
        <taxon>Rhabditidae</taxon>
        <taxon>Peloderinae</taxon>
        <taxon>Caenorhabditis</taxon>
    </lineage>
</organism>
<dbReference type="EnsemblMetazoa" id="CJA05583b.1">
    <property type="protein sequence ID" value="CJA05583b.1"/>
    <property type="gene ID" value="WBGene00124787"/>
</dbReference>
<dbReference type="InterPro" id="IPR036822">
    <property type="entry name" value="CutC-like_dom_sf"/>
</dbReference>
<evidence type="ECO:0000313" key="4">
    <source>
        <dbReference type="EnsemblMetazoa" id="CJA05583b.1"/>
    </source>
</evidence>
<evidence type="ECO:0000256" key="2">
    <source>
        <dbReference type="ARBA" id="ARBA00019014"/>
    </source>
</evidence>
<dbReference type="GO" id="GO:0018991">
    <property type="term" value="P:egg-laying behavior"/>
    <property type="evidence" value="ECO:0007669"/>
    <property type="project" value="EnsemblMetazoa"/>
</dbReference>
<dbReference type="GO" id="GO:0035264">
    <property type="term" value="P:multicellular organism growth"/>
    <property type="evidence" value="ECO:0007669"/>
    <property type="project" value="EnsemblMetazoa"/>
</dbReference>
<evidence type="ECO:0000256" key="3">
    <source>
        <dbReference type="SAM" id="MobiDB-lite"/>
    </source>
</evidence>
<dbReference type="AlphaFoldDB" id="A0A8R1DKU0"/>
<feature type="compositionally biased region" description="Polar residues" evidence="3">
    <location>
        <begin position="188"/>
        <end position="207"/>
    </location>
</feature>
<dbReference type="Proteomes" id="UP000005237">
    <property type="component" value="Unassembled WGS sequence"/>
</dbReference>
<dbReference type="Gene3D" id="3.20.20.380">
    <property type="entry name" value="Copper homeostasis (CutC) domain"/>
    <property type="match status" value="1"/>
</dbReference>